<dbReference type="AlphaFoldDB" id="A0A439D6V0"/>
<comment type="caution">
    <text evidence="1">The sequence shown here is derived from an EMBL/GenBank/DDBJ whole genome shotgun (WGS) entry which is preliminary data.</text>
</comment>
<sequence length="173" mass="19182">MIDKQEPGPIGYFSRVVAEFFEGYIDSSYEVELFSVANQACANELFVINESRDSAKLRLFLTSIFQFAQQTHEKGQDRFPNVPSAACLILCRGNAAARRWLIGEAIPDEIGALIAKEPPGSLQKRACKTFVECLIIGKQYGLTLPRGAPRQRVEQHLQSLPGVGHTMNRILGS</sequence>
<evidence type="ECO:0000313" key="2">
    <source>
        <dbReference type="Proteomes" id="UP000286045"/>
    </source>
</evidence>
<reference evidence="1 2" key="1">
    <citation type="submission" date="2018-12" db="EMBL/GenBank/DDBJ databases">
        <title>Draft genome sequence of Xylaria grammica IHI A82.</title>
        <authorList>
            <person name="Buettner E."/>
            <person name="Kellner H."/>
        </authorList>
    </citation>
    <scope>NUCLEOTIDE SEQUENCE [LARGE SCALE GENOMIC DNA]</scope>
    <source>
        <strain evidence="1 2">IHI A82</strain>
    </source>
</reference>
<dbReference type="EMBL" id="RYZI01000126">
    <property type="protein sequence ID" value="RWA10132.1"/>
    <property type="molecule type" value="Genomic_DNA"/>
</dbReference>
<keyword evidence="2" id="KW-1185">Reference proteome</keyword>
<dbReference type="Proteomes" id="UP000286045">
    <property type="component" value="Unassembled WGS sequence"/>
</dbReference>
<gene>
    <name evidence="1" type="ORF">EKO27_g4959</name>
</gene>
<proteinExistence type="predicted"/>
<protein>
    <submittedName>
        <fullName evidence="1">Uncharacterized protein</fullName>
    </submittedName>
</protein>
<organism evidence="1 2">
    <name type="scientific">Xylaria grammica</name>
    <dbReference type="NCBI Taxonomy" id="363999"/>
    <lineage>
        <taxon>Eukaryota</taxon>
        <taxon>Fungi</taxon>
        <taxon>Dikarya</taxon>
        <taxon>Ascomycota</taxon>
        <taxon>Pezizomycotina</taxon>
        <taxon>Sordariomycetes</taxon>
        <taxon>Xylariomycetidae</taxon>
        <taxon>Xylariales</taxon>
        <taxon>Xylariaceae</taxon>
        <taxon>Xylaria</taxon>
    </lineage>
</organism>
<evidence type="ECO:0000313" key="1">
    <source>
        <dbReference type="EMBL" id="RWA10132.1"/>
    </source>
</evidence>
<accession>A0A439D6V0</accession>
<name>A0A439D6V0_9PEZI</name>
<dbReference type="STRING" id="363999.A0A439D6V0"/>